<proteinExistence type="predicted"/>
<reference evidence="2" key="1">
    <citation type="submission" date="2016-07" db="EMBL/GenBank/DDBJ databases">
        <title>De novo transcriptome assembly of four accessions of the metal hyperaccumulator plant Noccaea caerulescens.</title>
        <authorList>
            <person name="Blande D."/>
            <person name="Halimaa P."/>
            <person name="Tervahauta A.I."/>
            <person name="Aarts M.G."/>
            <person name="Karenlampi S.O."/>
        </authorList>
    </citation>
    <scope>NUCLEOTIDE SEQUENCE</scope>
</reference>
<evidence type="ECO:0000256" key="1">
    <source>
        <dbReference type="SAM" id="Phobius"/>
    </source>
</evidence>
<keyword evidence="1" id="KW-0812">Transmembrane</keyword>
<dbReference type="EMBL" id="GEVI01012576">
    <property type="protein sequence ID" value="JAU19744.1"/>
    <property type="molecule type" value="Transcribed_RNA"/>
</dbReference>
<evidence type="ECO:0000313" key="2">
    <source>
        <dbReference type="EMBL" id="JAU19744.1"/>
    </source>
</evidence>
<dbReference type="PANTHER" id="PTHR33264">
    <property type="entry name" value="EXPRESSED PROTEIN"/>
    <property type="match status" value="1"/>
</dbReference>
<keyword evidence="1" id="KW-0472">Membrane</keyword>
<keyword evidence="1" id="KW-1133">Transmembrane helix</keyword>
<gene>
    <name evidence="2" type="ORF">GA_TR14865_c0_g1_i1_g.45916</name>
</gene>
<name>A0A1J3DNX8_NOCCA</name>
<dbReference type="AlphaFoldDB" id="A0A1J3DNX8"/>
<sequence>MEDLNTFAADCVVVSCCCNCLVLQIAVFIFLGLPQKLVKNTRKCYAKWGVNRRIKRMGLGCECRENTGVDSDSRKESMSMEMEGFGCIEEVEEALEEFSKNGEFLFGSFWGKERIQNSSSVSSCGNHDTFDLRFVSRYEVVEENFYSDYIFTTSHSLYRNQWK</sequence>
<protein>
    <recommendedName>
        <fullName evidence="3">Transmembrane protein</fullName>
    </recommendedName>
</protein>
<feature type="transmembrane region" description="Helical" evidence="1">
    <location>
        <begin position="12"/>
        <end position="33"/>
    </location>
</feature>
<dbReference type="PANTHER" id="PTHR33264:SF27">
    <property type="entry name" value="TRANSMEMBRANE PROTEIN"/>
    <property type="match status" value="1"/>
</dbReference>
<evidence type="ECO:0008006" key="3">
    <source>
        <dbReference type="Google" id="ProtNLM"/>
    </source>
</evidence>
<organism evidence="2">
    <name type="scientific">Noccaea caerulescens</name>
    <name type="common">Alpine penny-cress</name>
    <name type="synonym">Thlaspi caerulescens</name>
    <dbReference type="NCBI Taxonomy" id="107243"/>
    <lineage>
        <taxon>Eukaryota</taxon>
        <taxon>Viridiplantae</taxon>
        <taxon>Streptophyta</taxon>
        <taxon>Embryophyta</taxon>
        <taxon>Tracheophyta</taxon>
        <taxon>Spermatophyta</taxon>
        <taxon>Magnoliopsida</taxon>
        <taxon>eudicotyledons</taxon>
        <taxon>Gunneridae</taxon>
        <taxon>Pentapetalae</taxon>
        <taxon>rosids</taxon>
        <taxon>malvids</taxon>
        <taxon>Brassicales</taxon>
        <taxon>Brassicaceae</taxon>
        <taxon>Coluteocarpeae</taxon>
        <taxon>Noccaea</taxon>
    </lineage>
</organism>
<accession>A0A1J3DNX8</accession>